<feature type="transmembrane region" description="Helical" evidence="1">
    <location>
        <begin position="78"/>
        <end position="95"/>
    </location>
</feature>
<evidence type="ECO:0000256" key="1">
    <source>
        <dbReference type="SAM" id="Phobius"/>
    </source>
</evidence>
<name>A0A6M0S999_9CYAN</name>
<keyword evidence="1" id="KW-0812">Transmembrane</keyword>
<comment type="caution">
    <text evidence="2">The sequence shown here is derived from an EMBL/GenBank/DDBJ whole genome shotgun (WGS) entry which is preliminary data.</text>
</comment>
<sequence>MHPPTRKEQSCSAVGADNNLEIKARQLQHYLYRPGHIPAAPHPFVKQAARHRSQLRRLPPPGQRIGWWRDRIILGGRSAYYMMVIGIPVVIALLFRQIGKPTKRALAHPRSQAVDTEARSSITYLTYQPFSKPQNKL</sequence>
<organism evidence="2 3">
    <name type="scientific">Adonisia turfae CCMR0082</name>
    <dbReference type="NCBI Taxonomy" id="2304604"/>
    <lineage>
        <taxon>Bacteria</taxon>
        <taxon>Bacillati</taxon>
        <taxon>Cyanobacteriota</taxon>
        <taxon>Adonisia</taxon>
        <taxon>Adonisia turfae</taxon>
    </lineage>
</organism>
<gene>
    <name evidence="2" type="ORF">D0962_20145</name>
</gene>
<dbReference type="RefSeq" id="WP_163665838.1">
    <property type="nucleotide sequence ID" value="NZ_QZCE01000002.1"/>
</dbReference>
<dbReference type="AlphaFoldDB" id="A0A6M0S999"/>
<proteinExistence type="predicted"/>
<evidence type="ECO:0000313" key="2">
    <source>
        <dbReference type="EMBL" id="NEZ65057.1"/>
    </source>
</evidence>
<dbReference type="Proteomes" id="UP000473574">
    <property type="component" value="Unassembled WGS sequence"/>
</dbReference>
<keyword evidence="1" id="KW-0472">Membrane</keyword>
<keyword evidence="1" id="KW-1133">Transmembrane helix</keyword>
<protein>
    <submittedName>
        <fullName evidence="2">Uncharacterized protein</fullName>
    </submittedName>
</protein>
<dbReference type="EMBL" id="QZCE01000002">
    <property type="protein sequence ID" value="NEZ65057.1"/>
    <property type="molecule type" value="Genomic_DNA"/>
</dbReference>
<evidence type="ECO:0000313" key="3">
    <source>
        <dbReference type="Proteomes" id="UP000473574"/>
    </source>
</evidence>
<reference evidence="2 3" key="1">
    <citation type="journal article" date="2020" name="Microb. Ecol.">
        <title>Ecogenomics of the Marine Benthic Filamentous Cyanobacterium Adonisia.</title>
        <authorList>
            <person name="Walter J.M."/>
            <person name="Coutinho F.H."/>
            <person name="Leomil L."/>
            <person name="Hargreaves P.I."/>
            <person name="Campeao M.E."/>
            <person name="Vieira V.V."/>
            <person name="Silva B.S."/>
            <person name="Fistarol G.O."/>
            <person name="Salomon P.S."/>
            <person name="Sawabe T."/>
            <person name="Mino S."/>
            <person name="Hosokawa M."/>
            <person name="Miyashita H."/>
            <person name="Maruyama F."/>
            <person name="van Verk M.C."/>
            <person name="Dutilh B.E."/>
            <person name="Thompson C.C."/>
            <person name="Thompson F.L."/>
        </authorList>
    </citation>
    <scope>NUCLEOTIDE SEQUENCE [LARGE SCALE GENOMIC DNA]</scope>
    <source>
        <strain evidence="2 3">CCMR0082</strain>
    </source>
</reference>
<accession>A0A6M0S999</accession>